<organism evidence="2 3">
    <name type="scientific">Natronomonas pharaonis (strain ATCC 35678 / DSM 2160 / CIP 103997 / JCM 8858 / NBRC 14720 / NCIMB 2260 / Gabara)</name>
    <name type="common">Halobacterium pharaonis</name>
    <dbReference type="NCBI Taxonomy" id="348780"/>
    <lineage>
        <taxon>Archaea</taxon>
        <taxon>Methanobacteriati</taxon>
        <taxon>Methanobacteriota</taxon>
        <taxon>Stenosarchaea group</taxon>
        <taxon>Halobacteria</taxon>
        <taxon>Halobacteriales</taxon>
        <taxon>Natronomonadaceae</taxon>
        <taxon>Natronomonas</taxon>
    </lineage>
</organism>
<gene>
    <name evidence="2" type="ordered locus">NP_2950A</name>
</gene>
<keyword evidence="1" id="KW-0812">Transmembrane</keyword>
<feature type="transmembrane region" description="Helical" evidence="1">
    <location>
        <begin position="321"/>
        <end position="343"/>
    </location>
</feature>
<feature type="transmembrane region" description="Helical" evidence="1">
    <location>
        <begin position="149"/>
        <end position="168"/>
    </location>
</feature>
<proteinExistence type="predicted"/>
<dbReference type="GeneID" id="3701609"/>
<dbReference type="InterPro" id="IPR036927">
    <property type="entry name" value="Cyt_c_oxase-like_su1_sf"/>
</dbReference>
<dbReference type="HOGENOM" id="CLU_034656_1_0_2"/>
<dbReference type="Proteomes" id="UP000002698">
    <property type="component" value="Chromosome"/>
</dbReference>
<evidence type="ECO:0000256" key="1">
    <source>
        <dbReference type="SAM" id="Phobius"/>
    </source>
</evidence>
<feature type="transmembrane region" description="Helical" evidence="1">
    <location>
        <begin position="372"/>
        <end position="395"/>
    </location>
</feature>
<dbReference type="OrthoDB" id="145655at2157"/>
<feature type="transmembrane region" description="Helical" evidence="1">
    <location>
        <begin position="120"/>
        <end position="137"/>
    </location>
</feature>
<dbReference type="EMBL" id="CR936257">
    <property type="protein sequence ID" value="CAI49566.1"/>
    <property type="molecule type" value="Genomic_DNA"/>
</dbReference>
<dbReference type="Gene3D" id="1.20.210.10">
    <property type="entry name" value="Cytochrome c oxidase-like, subunit I domain"/>
    <property type="match status" value="1"/>
</dbReference>
<keyword evidence="1" id="KW-1133">Transmembrane helix</keyword>
<protein>
    <submittedName>
        <fullName evidence="2">Uncharacterized protein</fullName>
    </submittedName>
</protein>
<dbReference type="STRING" id="348780.NP_2950A"/>
<dbReference type="SUPFAM" id="SSF81442">
    <property type="entry name" value="Cytochrome c oxidase subunit I-like"/>
    <property type="match status" value="2"/>
</dbReference>
<dbReference type="AlphaFoldDB" id="A0A1U7EWT3"/>
<dbReference type="EnsemblBacteria" id="CAI49566">
    <property type="protein sequence ID" value="CAI49566"/>
    <property type="gene ID" value="NP_2950A"/>
</dbReference>
<dbReference type="KEGG" id="nph:NP_2950A"/>
<feature type="transmembrane region" description="Helical" evidence="1">
    <location>
        <begin position="52"/>
        <end position="80"/>
    </location>
</feature>
<evidence type="ECO:0000313" key="3">
    <source>
        <dbReference type="Proteomes" id="UP000002698"/>
    </source>
</evidence>
<feature type="transmembrane region" description="Helical" evidence="1">
    <location>
        <begin position="401"/>
        <end position="422"/>
    </location>
</feature>
<keyword evidence="1" id="KW-0472">Membrane</keyword>
<keyword evidence="3" id="KW-1185">Reference proteome</keyword>
<dbReference type="RefSeq" id="WP_011323190.1">
    <property type="nucleotide sequence ID" value="NC_007426.1"/>
</dbReference>
<accession>A0A1U7EWT3</accession>
<name>A0A1U7EWT3_NATPD</name>
<feature type="transmembrane region" description="Helical" evidence="1">
    <location>
        <begin position="23"/>
        <end position="46"/>
    </location>
</feature>
<dbReference type="eggNOG" id="arCOG06270">
    <property type="taxonomic scope" value="Archaea"/>
</dbReference>
<feature type="transmembrane region" description="Helical" evidence="1">
    <location>
        <begin position="287"/>
        <end position="309"/>
    </location>
</feature>
<reference evidence="2 3" key="1">
    <citation type="journal article" date="2005" name="Genome Res.">
        <title>Living with two extremes: conclusions from the genome sequence of Natronomonas pharaonis.</title>
        <authorList>
            <person name="Falb M."/>
            <person name="Pfeiffer F."/>
            <person name="Palm P."/>
            <person name="Rodewald K."/>
            <person name="Hickmann V."/>
            <person name="Tittor J."/>
            <person name="Oesterhelt D."/>
        </authorList>
    </citation>
    <scope>NUCLEOTIDE SEQUENCE [LARGE SCALE GENOMIC DNA]</scope>
    <source>
        <strain evidence="3">ATCC 35678 / DSM 2160 / CIP 103997 / JCM 8858 / NBRC 14720 / NCIMB 2260 / Gabara</strain>
    </source>
</reference>
<feature type="transmembrane region" description="Helical" evidence="1">
    <location>
        <begin position="188"/>
        <end position="210"/>
    </location>
</feature>
<feature type="transmembrane region" description="Helical" evidence="1">
    <location>
        <begin position="92"/>
        <end position="114"/>
    </location>
</feature>
<evidence type="ECO:0000313" key="2">
    <source>
        <dbReference type="EMBL" id="CAI49566.1"/>
    </source>
</evidence>
<sequence length="448" mass="46928">MAAIPDAIDADRGPPMAVPLQHFVVALVFLLAGTVAGAAGQFGLLAGMEHVAFVHLLFVGWVCITILGAMTQFVPVWSGLDLHSRRLANVQLLFVTVGLAGLVAALFSGAVAWLAATGTVLAVGIWLFVYNIGRTLAAARPWDVTERHFAFALGCFVAVTMLALPLAVGFSRPVFTSLPVTHESVRMAHASVAVFGAVLATVLGALYQLATMSTQTELHGIDTTVRRAETVAYPVGVTALVVGRLFETVLLARLGGVLVAGCIIAVGFVVARRLYETQVDQTPMLSRYAVVAVAMVIWGLLALPAWAVAPLAAGTLYGAEGTFYLLAFGVVGFVVFGTLYHIVPFLIWVDRYSGQLGLADVPMIDDLYSDRLAVVDFTLLSGGVVALVIADSLAVPSSVRFFGSLLVLAGGAVFVANITLVVRRHNPGGVRGLVSDTGSAAGSPEQSD</sequence>
<feature type="transmembrane region" description="Helical" evidence="1">
    <location>
        <begin position="257"/>
        <end position="275"/>
    </location>
</feature>